<dbReference type="AlphaFoldDB" id="A0A6C0JJB8"/>
<name>A0A6C0JJB8_9ZZZZ</name>
<accession>A0A6C0JJB8</accession>
<reference evidence="1" key="1">
    <citation type="journal article" date="2020" name="Nature">
        <title>Giant virus diversity and host interactions through global metagenomics.</title>
        <authorList>
            <person name="Schulz F."/>
            <person name="Roux S."/>
            <person name="Paez-Espino D."/>
            <person name="Jungbluth S."/>
            <person name="Walsh D.A."/>
            <person name="Denef V.J."/>
            <person name="McMahon K.D."/>
            <person name="Konstantinidis K.T."/>
            <person name="Eloe-Fadrosh E.A."/>
            <person name="Kyrpides N.C."/>
            <person name="Woyke T."/>
        </authorList>
    </citation>
    <scope>NUCLEOTIDE SEQUENCE</scope>
    <source>
        <strain evidence="1">GVMAG-M-3300027736-24</strain>
    </source>
</reference>
<evidence type="ECO:0000313" key="1">
    <source>
        <dbReference type="EMBL" id="QHU05669.1"/>
    </source>
</evidence>
<dbReference type="EMBL" id="MN740417">
    <property type="protein sequence ID" value="QHU05669.1"/>
    <property type="molecule type" value="Genomic_DNA"/>
</dbReference>
<sequence length="82" mass="9706">MSWKPPIYRKTYKNRYGSKCFLDPKRLKYPICSKGRISCKGLSAAQYYARLSKNKKLIRLIQTLKNRHCKKIGIEKNNIVKK</sequence>
<proteinExistence type="predicted"/>
<protein>
    <submittedName>
        <fullName evidence="1">Uncharacterized protein</fullName>
    </submittedName>
</protein>
<organism evidence="1">
    <name type="scientific">viral metagenome</name>
    <dbReference type="NCBI Taxonomy" id="1070528"/>
    <lineage>
        <taxon>unclassified sequences</taxon>
        <taxon>metagenomes</taxon>
        <taxon>organismal metagenomes</taxon>
    </lineage>
</organism>